<dbReference type="KEGG" id="tet:TTHERM_01123910"/>
<name>Q22B47_TETTS</name>
<dbReference type="GeneID" id="7830519"/>
<protein>
    <submittedName>
        <fullName evidence="1">Uncharacterized protein</fullName>
    </submittedName>
</protein>
<dbReference type="AlphaFoldDB" id="Q22B47"/>
<dbReference type="RefSeq" id="XP_001030171.1">
    <property type="nucleotide sequence ID" value="XM_001030171.1"/>
</dbReference>
<gene>
    <name evidence="1" type="ORF">TTHERM_01123910</name>
</gene>
<evidence type="ECO:0000313" key="2">
    <source>
        <dbReference type="Proteomes" id="UP000009168"/>
    </source>
</evidence>
<reference evidence="2" key="1">
    <citation type="journal article" date="2006" name="PLoS Biol.">
        <title>Macronuclear genome sequence of the ciliate Tetrahymena thermophila, a model eukaryote.</title>
        <authorList>
            <person name="Eisen J.A."/>
            <person name="Coyne R.S."/>
            <person name="Wu M."/>
            <person name="Wu D."/>
            <person name="Thiagarajan M."/>
            <person name="Wortman J.R."/>
            <person name="Badger J.H."/>
            <person name="Ren Q."/>
            <person name="Amedeo P."/>
            <person name="Jones K.M."/>
            <person name="Tallon L.J."/>
            <person name="Delcher A.L."/>
            <person name="Salzberg S.L."/>
            <person name="Silva J.C."/>
            <person name="Haas B.J."/>
            <person name="Majoros W.H."/>
            <person name="Farzad M."/>
            <person name="Carlton J.M."/>
            <person name="Smith R.K. Jr."/>
            <person name="Garg J."/>
            <person name="Pearlman R.E."/>
            <person name="Karrer K.M."/>
            <person name="Sun L."/>
            <person name="Manning G."/>
            <person name="Elde N.C."/>
            <person name="Turkewitz A.P."/>
            <person name="Asai D.J."/>
            <person name="Wilkes D.E."/>
            <person name="Wang Y."/>
            <person name="Cai H."/>
            <person name="Collins K."/>
            <person name="Stewart B.A."/>
            <person name="Lee S.R."/>
            <person name="Wilamowska K."/>
            <person name="Weinberg Z."/>
            <person name="Ruzzo W.L."/>
            <person name="Wloga D."/>
            <person name="Gaertig J."/>
            <person name="Frankel J."/>
            <person name="Tsao C.-C."/>
            <person name="Gorovsky M.A."/>
            <person name="Keeling P.J."/>
            <person name="Waller R.F."/>
            <person name="Patron N.J."/>
            <person name="Cherry J.M."/>
            <person name="Stover N.A."/>
            <person name="Krieger C.J."/>
            <person name="del Toro C."/>
            <person name="Ryder H.F."/>
            <person name="Williamson S.C."/>
            <person name="Barbeau R.A."/>
            <person name="Hamilton E.P."/>
            <person name="Orias E."/>
        </authorList>
    </citation>
    <scope>NUCLEOTIDE SEQUENCE [LARGE SCALE GENOMIC DNA]</scope>
    <source>
        <strain evidence="2">SB210</strain>
    </source>
</reference>
<sequence length="794" mass="93976">MDFIKENKGKILVAVAAVGGLLWIQSRNSSIPDQITKLINSYIEKRKNVTEEDMKKEDIIKLRKEISYILKQFVQKGKNKEEREGQYIEFYITFFQIFYKQIKELSDDQQQMKGLIEGYRDIMGSFLQISLLGDSLFESNQDNKFSVQECFYQLFTNGEIEEKIDTIDFIFSSLHFIREEDLVNFVDSRIMVNQDLKFNFLTKLIRHSHTCLKIISNPENRLSNSDFYFSKFYFEMIGDIKFLKQLQPLNLIQSMTLFNAYCSNFNKNLELFILKETFMLKWQKLIQSILSNQEYIKQLSNEQDSAKTLSEIFKQLAFSLFNFTISFNIEEKQLDTYTETFQQRILPFSSVLLLAEETLKTMDCFLKNLKKLGLINKHKNTFMTIIHDFLLTLVQFYDKNNCSNYINIFILSISLMIINCHNQIPSSKTINQFWASIYLPKDCSLQIVSETFFRMSLVQFFEMTGLTTFIESLIKYYEPDMQKKIKVLLQLLNNKRYNFNRLRIIGYQFAILQSDFEDQVVQENITNQIFKKTNKDNKACIFSLINIGEKIFTPLHYINQIDVETDISDNEEKQEISQQIEKYTQECIQYLINVFQLSKEKISIEDMLTYARNGIHSKLTLEQIKSVAEEDDQNNTQIKQGIVLNNQMELFFDKQMVFQGFELTQLNQDMSLIFYDTLDFVKEIQYRLFTKKFFVDYAVTCFFKNPLIITQIHTHALVLYELMIDFIYEYLIKNPEHDNQDIDYLKDQLCDDNTVFSTLKKDSLLFIEGNQTAKSITEQLLKRVEARLEQISKL</sequence>
<dbReference type="InParanoid" id="Q22B47"/>
<proteinExistence type="predicted"/>
<organism evidence="1 2">
    <name type="scientific">Tetrahymena thermophila (strain SB210)</name>
    <dbReference type="NCBI Taxonomy" id="312017"/>
    <lineage>
        <taxon>Eukaryota</taxon>
        <taxon>Sar</taxon>
        <taxon>Alveolata</taxon>
        <taxon>Ciliophora</taxon>
        <taxon>Intramacronucleata</taxon>
        <taxon>Oligohymenophorea</taxon>
        <taxon>Hymenostomatida</taxon>
        <taxon>Tetrahymenina</taxon>
        <taxon>Tetrahymenidae</taxon>
        <taxon>Tetrahymena</taxon>
    </lineage>
</organism>
<evidence type="ECO:0000313" key="1">
    <source>
        <dbReference type="EMBL" id="EAR82508.1"/>
    </source>
</evidence>
<dbReference type="Proteomes" id="UP000009168">
    <property type="component" value="Unassembled WGS sequence"/>
</dbReference>
<dbReference type="HOGENOM" id="CLU_353957_0_0_1"/>
<accession>Q22B47</accession>
<dbReference type="EMBL" id="GG662311">
    <property type="protein sequence ID" value="EAR82508.1"/>
    <property type="molecule type" value="Genomic_DNA"/>
</dbReference>
<keyword evidence="2" id="KW-1185">Reference proteome</keyword>